<dbReference type="AlphaFoldDB" id="A0AAV4ULT0"/>
<protein>
    <submittedName>
        <fullName evidence="1">Uncharacterized protein</fullName>
    </submittedName>
</protein>
<dbReference type="EMBL" id="BPLR01013058">
    <property type="protein sequence ID" value="GIY58440.1"/>
    <property type="molecule type" value="Genomic_DNA"/>
</dbReference>
<name>A0AAV4ULT0_CAEEX</name>
<keyword evidence="2" id="KW-1185">Reference proteome</keyword>
<reference evidence="1 2" key="1">
    <citation type="submission" date="2021-06" db="EMBL/GenBank/DDBJ databases">
        <title>Caerostris extrusa draft genome.</title>
        <authorList>
            <person name="Kono N."/>
            <person name="Arakawa K."/>
        </authorList>
    </citation>
    <scope>NUCLEOTIDE SEQUENCE [LARGE SCALE GENOMIC DNA]</scope>
</reference>
<evidence type="ECO:0000313" key="1">
    <source>
        <dbReference type="EMBL" id="GIY58440.1"/>
    </source>
</evidence>
<organism evidence="1 2">
    <name type="scientific">Caerostris extrusa</name>
    <name type="common">Bark spider</name>
    <name type="synonym">Caerostris bankana</name>
    <dbReference type="NCBI Taxonomy" id="172846"/>
    <lineage>
        <taxon>Eukaryota</taxon>
        <taxon>Metazoa</taxon>
        <taxon>Ecdysozoa</taxon>
        <taxon>Arthropoda</taxon>
        <taxon>Chelicerata</taxon>
        <taxon>Arachnida</taxon>
        <taxon>Araneae</taxon>
        <taxon>Araneomorphae</taxon>
        <taxon>Entelegynae</taxon>
        <taxon>Araneoidea</taxon>
        <taxon>Araneidae</taxon>
        <taxon>Caerostris</taxon>
    </lineage>
</organism>
<gene>
    <name evidence="1" type="ORF">CEXT_236581</name>
</gene>
<sequence>MLPSGFDSGGEGDQKSDTKKLCAEIRCGESSGQDFLKLKNRNTALPGVPRGFHFNFKIRLDIIIFNLHPRLWCLRVLPETAIPCRTEQ</sequence>
<accession>A0AAV4ULT0</accession>
<proteinExistence type="predicted"/>
<dbReference type="Proteomes" id="UP001054945">
    <property type="component" value="Unassembled WGS sequence"/>
</dbReference>
<evidence type="ECO:0000313" key="2">
    <source>
        <dbReference type="Proteomes" id="UP001054945"/>
    </source>
</evidence>
<comment type="caution">
    <text evidence="1">The sequence shown here is derived from an EMBL/GenBank/DDBJ whole genome shotgun (WGS) entry which is preliminary data.</text>
</comment>